<dbReference type="Pfam" id="PF14299">
    <property type="entry name" value="PP2"/>
    <property type="match status" value="1"/>
</dbReference>
<dbReference type="InterPro" id="IPR025886">
    <property type="entry name" value="PP2-like"/>
</dbReference>
<gene>
    <name evidence="1" type="ORF">HPP92_005586</name>
</gene>
<protein>
    <submittedName>
        <fullName evidence="1">Uncharacterized protein</fullName>
    </submittedName>
</protein>
<dbReference type="PANTHER" id="PTHR48478:SF1">
    <property type="entry name" value="LECTIN-LIKE"/>
    <property type="match status" value="1"/>
</dbReference>
<dbReference type="GO" id="GO:0030246">
    <property type="term" value="F:carbohydrate binding"/>
    <property type="evidence" value="ECO:0007669"/>
    <property type="project" value="InterPro"/>
</dbReference>
<dbReference type="EMBL" id="JADCNM010000002">
    <property type="protein sequence ID" value="KAG0494592.1"/>
    <property type="molecule type" value="Genomic_DNA"/>
</dbReference>
<comment type="caution">
    <text evidence="1">The sequence shown here is derived from an EMBL/GenBank/DDBJ whole genome shotgun (WGS) entry which is preliminary data.</text>
</comment>
<name>A0A835RYY8_VANPL</name>
<accession>A0A835RYY8</accession>
<dbReference type="Proteomes" id="UP000639772">
    <property type="component" value="Unassembled WGS sequence"/>
</dbReference>
<organism evidence="1 2">
    <name type="scientific">Vanilla planifolia</name>
    <name type="common">Vanilla</name>
    <dbReference type="NCBI Taxonomy" id="51239"/>
    <lineage>
        <taxon>Eukaryota</taxon>
        <taxon>Viridiplantae</taxon>
        <taxon>Streptophyta</taxon>
        <taxon>Embryophyta</taxon>
        <taxon>Tracheophyta</taxon>
        <taxon>Spermatophyta</taxon>
        <taxon>Magnoliopsida</taxon>
        <taxon>Liliopsida</taxon>
        <taxon>Asparagales</taxon>
        <taxon>Orchidaceae</taxon>
        <taxon>Vanilloideae</taxon>
        <taxon>Vanilleae</taxon>
        <taxon>Vanilla</taxon>
    </lineage>
</organism>
<dbReference type="AlphaFoldDB" id="A0A835RYY8"/>
<dbReference type="InterPro" id="IPR052147">
    <property type="entry name" value="PP2-like/Lectin"/>
</dbReference>
<sequence length="168" mass="19540">MEEFIKSENGELHISAKALRIVWGNDQRFWQWTKLPKEETCFEIAAELIQVNWIEVTGSVNLEKFHLDSSKTYEIVYLVRFKVDAFGWHSSPITFEVTTSDGKKNRRTENLEHHKKDGDQWLEIQGGEFTVDSSNLKGKIAFSMKEVRTDWWKGGIVLEGVKIKPKHT</sequence>
<evidence type="ECO:0000313" key="1">
    <source>
        <dbReference type="EMBL" id="KAG0494592.1"/>
    </source>
</evidence>
<dbReference type="OrthoDB" id="2107747at2759"/>
<reference evidence="1 2" key="1">
    <citation type="journal article" date="2020" name="Nat. Food">
        <title>A phased Vanilla planifolia genome enables genetic improvement of flavour and production.</title>
        <authorList>
            <person name="Hasing T."/>
            <person name="Tang H."/>
            <person name="Brym M."/>
            <person name="Khazi F."/>
            <person name="Huang T."/>
            <person name="Chambers A.H."/>
        </authorList>
    </citation>
    <scope>NUCLEOTIDE SEQUENCE [LARGE SCALE GENOMIC DNA]</scope>
    <source>
        <tissue evidence="1">Leaf</tissue>
    </source>
</reference>
<dbReference type="PANTHER" id="PTHR48478">
    <property type="entry name" value="LECTIN-LIKE"/>
    <property type="match status" value="1"/>
</dbReference>
<proteinExistence type="predicted"/>
<evidence type="ECO:0000313" key="2">
    <source>
        <dbReference type="Proteomes" id="UP000639772"/>
    </source>
</evidence>